<evidence type="ECO:0000313" key="1">
    <source>
        <dbReference type="EMBL" id="OEE36022.1"/>
    </source>
</evidence>
<protein>
    <recommendedName>
        <fullName evidence="3">Pullulanase</fullName>
    </recommendedName>
</protein>
<dbReference type="eggNOG" id="ENOG502ZKID">
    <property type="taxonomic scope" value="Bacteria"/>
</dbReference>
<dbReference type="STRING" id="1187848.A1QO_19590"/>
<name>A0A1E5BI50_9VIBR</name>
<organism evidence="1 2">
    <name type="scientific">Vibrio genomosp. F10 str. ZF-129</name>
    <dbReference type="NCBI Taxonomy" id="1187848"/>
    <lineage>
        <taxon>Bacteria</taxon>
        <taxon>Pseudomonadati</taxon>
        <taxon>Pseudomonadota</taxon>
        <taxon>Gammaproteobacteria</taxon>
        <taxon>Vibrionales</taxon>
        <taxon>Vibrionaceae</taxon>
        <taxon>Vibrio</taxon>
    </lineage>
</organism>
<gene>
    <name evidence="1" type="ORF">A1QO_19590</name>
</gene>
<comment type="caution">
    <text evidence="1">The sequence shown here is derived from an EMBL/GenBank/DDBJ whole genome shotgun (WGS) entry which is preliminary data.</text>
</comment>
<evidence type="ECO:0008006" key="3">
    <source>
        <dbReference type="Google" id="ProtNLM"/>
    </source>
</evidence>
<dbReference type="AlphaFoldDB" id="A0A1E5BI50"/>
<evidence type="ECO:0000313" key="2">
    <source>
        <dbReference type="Proteomes" id="UP000094741"/>
    </source>
</evidence>
<dbReference type="OrthoDB" id="5588512at2"/>
<dbReference type="RefSeq" id="WP_017041844.1">
    <property type="nucleotide sequence ID" value="NZ_AJYQ02000064.1"/>
</dbReference>
<accession>A0A1E5BI50</accession>
<reference evidence="1 2" key="1">
    <citation type="journal article" date="2012" name="Science">
        <title>Ecological populations of bacteria act as socially cohesive units of antibiotic production and resistance.</title>
        <authorList>
            <person name="Cordero O.X."/>
            <person name="Wildschutte H."/>
            <person name="Kirkup B."/>
            <person name="Proehl S."/>
            <person name="Ngo L."/>
            <person name="Hussain F."/>
            <person name="Le Roux F."/>
            <person name="Mincer T."/>
            <person name="Polz M.F."/>
        </authorList>
    </citation>
    <scope>NUCLEOTIDE SEQUENCE [LARGE SCALE GENOMIC DNA]</scope>
    <source>
        <strain evidence="1 2">ZF-129</strain>
    </source>
</reference>
<dbReference type="Proteomes" id="UP000094741">
    <property type="component" value="Unassembled WGS sequence"/>
</dbReference>
<proteinExistence type="predicted"/>
<dbReference type="EMBL" id="AJYQ02000064">
    <property type="protein sequence ID" value="OEE36022.1"/>
    <property type="molecule type" value="Genomic_DNA"/>
</dbReference>
<sequence>MSHKVEKHHCTKCSADTDHVVVLVRKQSAFKGQKNSKIKEFFAGFIKGSALGAFVASMDEFERHLVCKKCGEKRVED</sequence>